<dbReference type="InterPro" id="IPR029044">
    <property type="entry name" value="Nucleotide-diphossugar_trans"/>
</dbReference>
<dbReference type="AlphaFoldDB" id="A0A554MXM6"/>
<dbReference type="PANTHER" id="PTHR43179">
    <property type="entry name" value="RHAMNOSYLTRANSFERASE WBBL"/>
    <property type="match status" value="1"/>
</dbReference>
<keyword evidence="2" id="KW-0328">Glycosyltransferase</keyword>
<comment type="caution">
    <text evidence="6">The sequence shown here is derived from an EMBL/GenBank/DDBJ whole genome shotgun (WGS) entry which is preliminary data.</text>
</comment>
<sequence>MHLSVVIPTLNGRERLATCLDALTERAPDVEVVVANGPSADGTSGMVRDRDDVDVLVELDARNVNVARNAGAARASGDIIAFLGDELVVEESWLDTLRGADPDDLGAAGTDPKATEGGTDDDRPLGAITGPTNRELRAGLATEEVETRRVGGRSITYVNPLNVAFTQRALNELDGFDEYLEVGGARDAAHRLAGTGFGVDWRPAMSVRYDPDRAATPRPDGGRETDWAWRYRSLAYRLVKNYGPRPTVGYRVARHAVSDAWTTFREVVSGEGRPSAWLGNGRDVSLGTGRGLVDGLRTRYRDRSSRRNPNGLSARTDRAVTVFDRR</sequence>
<evidence type="ECO:0000259" key="5">
    <source>
        <dbReference type="Pfam" id="PF00535"/>
    </source>
</evidence>
<keyword evidence="3 6" id="KW-0808">Transferase</keyword>
<dbReference type="GO" id="GO:0016757">
    <property type="term" value="F:glycosyltransferase activity"/>
    <property type="evidence" value="ECO:0007669"/>
    <property type="project" value="UniProtKB-KW"/>
</dbReference>
<evidence type="ECO:0000256" key="1">
    <source>
        <dbReference type="ARBA" id="ARBA00006739"/>
    </source>
</evidence>
<dbReference type="CDD" id="cd00761">
    <property type="entry name" value="Glyco_tranf_GTA_type"/>
    <property type="match status" value="1"/>
</dbReference>
<dbReference type="InterPro" id="IPR001173">
    <property type="entry name" value="Glyco_trans_2-like"/>
</dbReference>
<dbReference type="Pfam" id="PF00535">
    <property type="entry name" value="Glycos_transf_2"/>
    <property type="match status" value="1"/>
</dbReference>
<name>A0A554MXM6_9EURY</name>
<dbReference type="SUPFAM" id="SSF53448">
    <property type="entry name" value="Nucleotide-diphospho-sugar transferases"/>
    <property type="match status" value="1"/>
</dbReference>
<dbReference type="Proteomes" id="UP000319894">
    <property type="component" value="Unassembled WGS sequence"/>
</dbReference>
<evidence type="ECO:0000256" key="4">
    <source>
        <dbReference type="SAM" id="MobiDB-lite"/>
    </source>
</evidence>
<keyword evidence="7" id="KW-1185">Reference proteome</keyword>
<evidence type="ECO:0000256" key="2">
    <source>
        <dbReference type="ARBA" id="ARBA00022676"/>
    </source>
</evidence>
<dbReference type="RefSeq" id="WP_144263039.1">
    <property type="nucleotide sequence ID" value="NZ_QMDX01000012.1"/>
</dbReference>
<reference evidence="6 7" key="1">
    <citation type="submission" date="2018-06" db="EMBL/GenBank/DDBJ databases">
        <title>Natronomonas sp. F16-60 a new haloarchaeon isolated from a solar saltern of Isla Cristina, Huelva, Spain.</title>
        <authorList>
            <person name="Duran-Viseras A."/>
            <person name="Sanchez-Porro C."/>
            <person name="Ventosa A."/>
        </authorList>
    </citation>
    <scope>NUCLEOTIDE SEQUENCE [LARGE SCALE GENOMIC DNA]</scope>
    <source>
        <strain evidence="6 7">F16-60</strain>
    </source>
</reference>
<dbReference type="Gene3D" id="3.90.550.10">
    <property type="entry name" value="Spore Coat Polysaccharide Biosynthesis Protein SpsA, Chain A"/>
    <property type="match status" value="1"/>
</dbReference>
<gene>
    <name evidence="6" type="ORF">DP107_15425</name>
</gene>
<dbReference type="EMBL" id="QMDX01000012">
    <property type="protein sequence ID" value="TSD09530.1"/>
    <property type="molecule type" value="Genomic_DNA"/>
</dbReference>
<protein>
    <submittedName>
        <fullName evidence="6">Glycosyl transferase family 2</fullName>
    </submittedName>
</protein>
<dbReference type="PANTHER" id="PTHR43179:SF12">
    <property type="entry name" value="GALACTOFURANOSYLTRANSFERASE GLFT2"/>
    <property type="match status" value="1"/>
</dbReference>
<evidence type="ECO:0000313" key="6">
    <source>
        <dbReference type="EMBL" id="TSD09530.1"/>
    </source>
</evidence>
<accession>A0A554MXM6</accession>
<dbReference type="OrthoDB" id="196370at2157"/>
<evidence type="ECO:0000313" key="7">
    <source>
        <dbReference type="Proteomes" id="UP000319894"/>
    </source>
</evidence>
<comment type="similarity">
    <text evidence="1">Belongs to the glycosyltransferase 2 family.</text>
</comment>
<dbReference type="InParanoid" id="A0A554MXM6"/>
<evidence type="ECO:0000256" key="3">
    <source>
        <dbReference type="ARBA" id="ARBA00022679"/>
    </source>
</evidence>
<proteinExistence type="inferred from homology"/>
<feature type="region of interest" description="Disordered" evidence="4">
    <location>
        <begin position="99"/>
        <end position="131"/>
    </location>
</feature>
<feature type="domain" description="Glycosyltransferase 2-like" evidence="5">
    <location>
        <begin position="4"/>
        <end position="97"/>
    </location>
</feature>
<organism evidence="6 7">
    <name type="scientific">Haloglomus irregulare</name>
    <dbReference type="NCBI Taxonomy" id="2234134"/>
    <lineage>
        <taxon>Archaea</taxon>
        <taxon>Methanobacteriati</taxon>
        <taxon>Methanobacteriota</taxon>
        <taxon>Stenosarchaea group</taxon>
        <taxon>Halobacteria</taxon>
        <taxon>Halobacteriales</taxon>
        <taxon>Natronomonadaceae</taxon>
        <taxon>Haloglomus</taxon>
    </lineage>
</organism>